<keyword evidence="4" id="KW-0288">FMN</keyword>
<evidence type="ECO:0000313" key="9">
    <source>
        <dbReference type="Proteomes" id="UP000617531"/>
    </source>
</evidence>
<dbReference type="InterPro" id="IPR011576">
    <property type="entry name" value="Pyridox_Oxase_N"/>
</dbReference>
<dbReference type="InterPro" id="IPR000659">
    <property type="entry name" value="Pyridox_Oxase"/>
</dbReference>
<keyword evidence="3" id="KW-0285">Flavoprotein</keyword>
<keyword evidence="9" id="KW-1185">Reference proteome</keyword>
<organism evidence="8 9">
    <name type="scientific">Pseudolysinimonas yzui</name>
    <dbReference type="NCBI Taxonomy" id="2708254"/>
    <lineage>
        <taxon>Bacteria</taxon>
        <taxon>Bacillati</taxon>
        <taxon>Actinomycetota</taxon>
        <taxon>Actinomycetes</taxon>
        <taxon>Micrococcales</taxon>
        <taxon>Microbacteriaceae</taxon>
        <taxon>Pseudolysinimonas</taxon>
    </lineage>
</organism>
<dbReference type="GO" id="GO:0004733">
    <property type="term" value="F:pyridoxamine phosphate oxidase activity"/>
    <property type="evidence" value="ECO:0007669"/>
    <property type="project" value="InterPro"/>
</dbReference>
<dbReference type="EMBL" id="BNAI01000001">
    <property type="protein sequence ID" value="GHF04978.1"/>
    <property type="molecule type" value="Genomic_DNA"/>
</dbReference>
<sequence length="200" mass="22656">MTLPGDAEIRDNWPADPWLLLDEWLPPNDDPVRPVMTLATAADGIPDARTLLLSEWDEHGFYFHTDSRSRKVRQLATHPAVALMLHFPDRARQLTVQGVAEPAPADELRRAFRSRSPYLQQLAWQNTVEFAGLPLVDRIRAWTAFRDDHADGFGQPPTWTGYLVRPTRLTFWIGNPDTASRRTEYTATGDGAWTVRLLAG</sequence>
<dbReference type="GO" id="GO:0008615">
    <property type="term" value="P:pyridoxine biosynthetic process"/>
    <property type="evidence" value="ECO:0007669"/>
    <property type="project" value="InterPro"/>
</dbReference>
<evidence type="ECO:0000256" key="3">
    <source>
        <dbReference type="ARBA" id="ARBA00022630"/>
    </source>
</evidence>
<dbReference type="Pfam" id="PF10590">
    <property type="entry name" value="PNP_phzG_C"/>
    <property type="match status" value="1"/>
</dbReference>
<evidence type="ECO:0000256" key="4">
    <source>
        <dbReference type="ARBA" id="ARBA00022643"/>
    </source>
</evidence>
<proteinExistence type="inferred from homology"/>
<dbReference type="PANTHER" id="PTHR10851">
    <property type="entry name" value="PYRIDOXINE-5-PHOSPHATE OXIDASE"/>
    <property type="match status" value="1"/>
</dbReference>
<dbReference type="InterPro" id="IPR019576">
    <property type="entry name" value="Pyridoxamine_oxidase_dimer_C"/>
</dbReference>
<feature type="domain" description="Pyridoxamine 5'-phosphate oxidase N-terminal" evidence="6">
    <location>
        <begin position="34"/>
        <end position="115"/>
    </location>
</feature>
<evidence type="ECO:0000259" key="6">
    <source>
        <dbReference type="Pfam" id="PF01243"/>
    </source>
</evidence>
<dbReference type="SUPFAM" id="SSF50475">
    <property type="entry name" value="FMN-binding split barrel"/>
    <property type="match status" value="1"/>
</dbReference>
<comment type="cofactor">
    <cofactor evidence="1">
        <name>FMN</name>
        <dbReference type="ChEBI" id="CHEBI:58210"/>
    </cofactor>
</comment>
<protein>
    <submittedName>
        <fullName evidence="8">Pyridoxine/pyridoxamine 5'-phosphate oxidase</fullName>
    </submittedName>
</protein>
<comment type="similarity">
    <text evidence="2">Belongs to the pyridoxamine 5'-phosphate oxidase family.</text>
</comment>
<dbReference type="Proteomes" id="UP000617531">
    <property type="component" value="Unassembled WGS sequence"/>
</dbReference>
<keyword evidence="5" id="KW-0560">Oxidoreductase</keyword>
<dbReference type="Gene3D" id="2.30.110.10">
    <property type="entry name" value="Electron Transport, Fmn-binding Protein, Chain A"/>
    <property type="match status" value="1"/>
</dbReference>
<reference evidence="8" key="1">
    <citation type="journal article" date="2014" name="Int. J. Syst. Evol. Microbiol.">
        <title>Complete genome sequence of Corynebacterium casei LMG S-19264T (=DSM 44701T), isolated from a smear-ripened cheese.</title>
        <authorList>
            <consortium name="US DOE Joint Genome Institute (JGI-PGF)"/>
            <person name="Walter F."/>
            <person name="Albersmeier A."/>
            <person name="Kalinowski J."/>
            <person name="Ruckert C."/>
        </authorList>
    </citation>
    <scope>NUCLEOTIDE SEQUENCE</scope>
    <source>
        <strain evidence="8">CGMCC 1.16548</strain>
    </source>
</reference>
<accession>A0A8J3DYI1</accession>
<name>A0A8J3DYI1_9MICO</name>
<dbReference type="RefSeq" id="WP_191281509.1">
    <property type="nucleotide sequence ID" value="NZ_BNAI01000001.1"/>
</dbReference>
<gene>
    <name evidence="8" type="primary">pdxH</name>
    <name evidence="8" type="ORF">GCM10011600_01800</name>
</gene>
<dbReference type="Pfam" id="PF01243">
    <property type="entry name" value="PNPOx_N"/>
    <property type="match status" value="1"/>
</dbReference>
<evidence type="ECO:0000256" key="5">
    <source>
        <dbReference type="ARBA" id="ARBA00023002"/>
    </source>
</evidence>
<evidence type="ECO:0000313" key="8">
    <source>
        <dbReference type="EMBL" id="GHF04978.1"/>
    </source>
</evidence>
<dbReference type="GO" id="GO:0010181">
    <property type="term" value="F:FMN binding"/>
    <property type="evidence" value="ECO:0007669"/>
    <property type="project" value="InterPro"/>
</dbReference>
<evidence type="ECO:0000256" key="2">
    <source>
        <dbReference type="ARBA" id="ARBA00007301"/>
    </source>
</evidence>
<dbReference type="PANTHER" id="PTHR10851:SF0">
    <property type="entry name" value="PYRIDOXINE-5'-PHOSPHATE OXIDASE"/>
    <property type="match status" value="1"/>
</dbReference>
<evidence type="ECO:0000256" key="1">
    <source>
        <dbReference type="ARBA" id="ARBA00001917"/>
    </source>
</evidence>
<evidence type="ECO:0000259" key="7">
    <source>
        <dbReference type="Pfam" id="PF10590"/>
    </source>
</evidence>
<dbReference type="AlphaFoldDB" id="A0A8J3DYI1"/>
<feature type="domain" description="Pyridoxine 5'-phosphate oxidase dimerisation C-terminal" evidence="7">
    <location>
        <begin position="159"/>
        <end position="199"/>
    </location>
</feature>
<comment type="caution">
    <text evidence="8">The sequence shown here is derived from an EMBL/GenBank/DDBJ whole genome shotgun (WGS) entry which is preliminary data.</text>
</comment>
<dbReference type="InterPro" id="IPR012349">
    <property type="entry name" value="Split_barrel_FMN-bd"/>
</dbReference>
<reference evidence="8" key="2">
    <citation type="submission" date="2020-09" db="EMBL/GenBank/DDBJ databases">
        <authorList>
            <person name="Sun Q."/>
            <person name="Zhou Y."/>
        </authorList>
    </citation>
    <scope>NUCLEOTIDE SEQUENCE</scope>
    <source>
        <strain evidence="8">CGMCC 1.16548</strain>
    </source>
</reference>